<evidence type="ECO:0000256" key="4">
    <source>
        <dbReference type="ARBA" id="ARBA00022692"/>
    </source>
</evidence>
<comment type="pathway">
    <text evidence="10">Lipid metabolism; phospholipid metabolism.</text>
</comment>
<comment type="function">
    <text evidence="10">Catalyzes the transfer of an acyl group from acyl-phosphate (acyl-PO(4)) to glycerol-3-phosphate (G3P) to form lysophosphatidic acid (LPA). This enzyme utilizes acyl-phosphate as fatty acyl donor, but not acyl-CoA or acyl-ACP.</text>
</comment>
<dbReference type="GO" id="GO:0008654">
    <property type="term" value="P:phospholipid biosynthetic process"/>
    <property type="evidence" value="ECO:0007669"/>
    <property type="project" value="UniProtKB-UniRule"/>
</dbReference>
<protein>
    <recommendedName>
        <fullName evidence="10">Glycerol-3-phosphate acyltransferase</fullName>
    </recommendedName>
    <alternativeName>
        <fullName evidence="10">Acyl-PO4 G3P acyltransferase</fullName>
    </alternativeName>
    <alternativeName>
        <fullName evidence="10">Acyl-phosphate--glycerol-3-phosphate acyltransferase</fullName>
    </alternativeName>
    <alternativeName>
        <fullName evidence="10">G3P acyltransferase</fullName>
        <shortName evidence="10">GPAT</shortName>
        <ecNumber evidence="10">2.3.1.275</ecNumber>
    </alternativeName>
    <alternativeName>
        <fullName evidence="10">Lysophosphatidic acid synthase</fullName>
        <shortName evidence="10">LPA synthase</shortName>
    </alternativeName>
</protein>
<feature type="transmembrane region" description="Helical" evidence="10">
    <location>
        <begin position="141"/>
        <end position="160"/>
    </location>
</feature>
<organism evidence="11 12">
    <name type="scientific">Puniceispirillum marinum (strain IMCC1322)</name>
    <dbReference type="NCBI Taxonomy" id="488538"/>
    <lineage>
        <taxon>Bacteria</taxon>
        <taxon>Pseudomonadati</taxon>
        <taxon>Pseudomonadota</taxon>
        <taxon>Alphaproteobacteria</taxon>
        <taxon>Candidatus Puniceispirillales</taxon>
        <taxon>Candidatus Puniceispirillaceae</taxon>
        <taxon>Candidatus Puniceispirillum</taxon>
    </lineage>
</organism>
<evidence type="ECO:0000256" key="7">
    <source>
        <dbReference type="ARBA" id="ARBA00023136"/>
    </source>
</evidence>
<name>D5BRG1_PUNMI</name>
<dbReference type="PANTHER" id="PTHR30309:SF0">
    <property type="entry name" value="GLYCEROL-3-PHOSPHATE ACYLTRANSFERASE-RELATED"/>
    <property type="match status" value="1"/>
</dbReference>
<feature type="transmembrane region" description="Helical" evidence="10">
    <location>
        <begin position="84"/>
        <end position="104"/>
    </location>
</feature>
<comment type="catalytic activity">
    <reaction evidence="10">
        <text>an acyl phosphate + sn-glycerol 3-phosphate = a 1-acyl-sn-glycero-3-phosphate + phosphate</text>
        <dbReference type="Rhea" id="RHEA:34075"/>
        <dbReference type="ChEBI" id="CHEBI:43474"/>
        <dbReference type="ChEBI" id="CHEBI:57597"/>
        <dbReference type="ChEBI" id="CHEBI:57970"/>
        <dbReference type="ChEBI" id="CHEBI:59918"/>
        <dbReference type="EC" id="2.3.1.275"/>
    </reaction>
</comment>
<evidence type="ECO:0000256" key="8">
    <source>
        <dbReference type="ARBA" id="ARBA00023209"/>
    </source>
</evidence>
<dbReference type="Pfam" id="PF02660">
    <property type="entry name" value="G3P_acyltransf"/>
    <property type="match status" value="1"/>
</dbReference>
<dbReference type="InterPro" id="IPR003811">
    <property type="entry name" value="G3P_acylTferase_PlsY"/>
</dbReference>
<evidence type="ECO:0000256" key="6">
    <source>
        <dbReference type="ARBA" id="ARBA00023098"/>
    </source>
</evidence>
<feature type="transmembrane region" description="Helical" evidence="10">
    <location>
        <begin position="6"/>
        <end position="27"/>
    </location>
</feature>
<dbReference type="UniPathway" id="UPA00085"/>
<feature type="transmembrane region" description="Helical" evidence="10">
    <location>
        <begin position="166"/>
        <end position="184"/>
    </location>
</feature>
<dbReference type="NCBIfam" id="TIGR00023">
    <property type="entry name" value="glycerol-3-phosphate 1-O-acyltransferase PlsY"/>
    <property type="match status" value="1"/>
</dbReference>
<keyword evidence="7 10" id="KW-0472">Membrane</keyword>
<comment type="subunit">
    <text evidence="10">Probably interacts with PlsX.</text>
</comment>
<dbReference type="OrthoDB" id="9777124at2"/>
<proteinExistence type="inferred from homology"/>
<keyword evidence="2 10" id="KW-0444">Lipid biosynthesis</keyword>
<evidence type="ECO:0000313" key="11">
    <source>
        <dbReference type="EMBL" id="ADE38858.1"/>
    </source>
</evidence>
<evidence type="ECO:0000256" key="1">
    <source>
        <dbReference type="ARBA" id="ARBA00022475"/>
    </source>
</evidence>
<dbReference type="GO" id="GO:0005886">
    <property type="term" value="C:plasma membrane"/>
    <property type="evidence" value="ECO:0007669"/>
    <property type="project" value="UniProtKB-SubCell"/>
</dbReference>
<evidence type="ECO:0000256" key="9">
    <source>
        <dbReference type="ARBA" id="ARBA00023264"/>
    </source>
</evidence>
<keyword evidence="10" id="KW-0997">Cell inner membrane</keyword>
<dbReference type="KEGG" id="apb:SAR116_0615"/>
<evidence type="ECO:0000256" key="2">
    <source>
        <dbReference type="ARBA" id="ARBA00022516"/>
    </source>
</evidence>
<keyword evidence="6 10" id="KW-0443">Lipid metabolism</keyword>
<evidence type="ECO:0000256" key="10">
    <source>
        <dbReference type="HAMAP-Rule" id="MF_01043"/>
    </source>
</evidence>
<dbReference type="eggNOG" id="COG0344">
    <property type="taxonomic scope" value="Bacteria"/>
</dbReference>
<dbReference type="HAMAP" id="MF_01043">
    <property type="entry name" value="PlsY"/>
    <property type="match status" value="1"/>
</dbReference>
<keyword evidence="4 10" id="KW-0812">Transmembrane</keyword>
<comment type="subcellular location">
    <subcellularLocation>
        <location evidence="10">Cell inner membrane</location>
        <topology evidence="10">Multi-pass membrane protein</topology>
    </subcellularLocation>
</comment>
<dbReference type="HOGENOM" id="CLU_081254_1_0_5"/>
<feature type="transmembrane region" description="Helical" evidence="10">
    <location>
        <begin position="110"/>
        <end position="134"/>
    </location>
</feature>
<evidence type="ECO:0000313" key="12">
    <source>
        <dbReference type="Proteomes" id="UP000007460"/>
    </source>
</evidence>
<evidence type="ECO:0000256" key="3">
    <source>
        <dbReference type="ARBA" id="ARBA00022679"/>
    </source>
</evidence>
<keyword evidence="3 10" id="KW-0808">Transferase</keyword>
<keyword evidence="12" id="KW-1185">Reference proteome</keyword>
<sequence>MLMSGFDYIWIGLAAYVMGSIPFGLVLTRLFGGGDIRDIGSGNIGATNVLRTGKRSVAALTLILDAGKGAVAVLLAKHFADGNVAALAGLIAIIGHCFPVWIRFKGGKGVATYLAVMSALDIRFGLIFAVLWLGTAFIARYSSLAALVATMGATIGAFVLDSDSMDNAHLIPVFMIVMTGLIWTRHHANIGRLLSGQETKIGQNGKTKK</sequence>
<dbReference type="GO" id="GO:0043772">
    <property type="term" value="F:acyl-phosphate glycerol-3-phosphate acyltransferase activity"/>
    <property type="evidence" value="ECO:0007669"/>
    <property type="project" value="UniProtKB-UniRule"/>
</dbReference>
<dbReference type="AlphaFoldDB" id="D5BRG1"/>
<reference evidence="11 12" key="1">
    <citation type="journal article" date="2010" name="J. Bacteriol.">
        <title>Complete genome sequence of "Candidatus Puniceispirillum marinum" IMCC1322, a representative of the SAR116 clade in the Alphaproteobacteria.</title>
        <authorList>
            <person name="Oh H.M."/>
            <person name="Kwon K.K."/>
            <person name="Kang I."/>
            <person name="Kang S.G."/>
            <person name="Lee J.H."/>
            <person name="Kim S.J."/>
            <person name="Cho J.C."/>
        </authorList>
    </citation>
    <scope>NUCLEOTIDE SEQUENCE [LARGE SCALE GENOMIC DNA]</scope>
    <source>
        <strain evidence="11 12">IMCC1322</strain>
    </source>
</reference>
<keyword evidence="9 10" id="KW-1208">Phospholipid metabolism</keyword>
<comment type="similarity">
    <text evidence="10">Belongs to the PlsY family.</text>
</comment>
<dbReference type="SMART" id="SM01207">
    <property type="entry name" value="G3P_acyltransf"/>
    <property type="match status" value="1"/>
</dbReference>
<dbReference type="EC" id="2.3.1.275" evidence="10"/>
<evidence type="ECO:0000256" key="5">
    <source>
        <dbReference type="ARBA" id="ARBA00022989"/>
    </source>
</evidence>
<dbReference type="STRING" id="488538.SAR116_0615"/>
<dbReference type="Proteomes" id="UP000007460">
    <property type="component" value="Chromosome"/>
</dbReference>
<keyword evidence="5 10" id="KW-1133">Transmembrane helix</keyword>
<keyword evidence="8 10" id="KW-0594">Phospholipid biosynthesis</keyword>
<keyword evidence="1 10" id="KW-1003">Cell membrane</keyword>
<accession>D5BRG1</accession>
<dbReference type="EMBL" id="CP001751">
    <property type="protein sequence ID" value="ADE38858.1"/>
    <property type="molecule type" value="Genomic_DNA"/>
</dbReference>
<dbReference type="PANTHER" id="PTHR30309">
    <property type="entry name" value="INNER MEMBRANE PROTEIN YGIH"/>
    <property type="match status" value="1"/>
</dbReference>
<gene>
    <name evidence="10" type="primary">plsY</name>
    <name evidence="11" type="ordered locus">SAR116_0615</name>
</gene>